<gene>
    <name evidence="1" type="ORF">BTM25_28290</name>
</gene>
<dbReference type="EMBL" id="MTBP01000002">
    <property type="protein sequence ID" value="POM24202.1"/>
    <property type="molecule type" value="Genomic_DNA"/>
</dbReference>
<evidence type="ECO:0008006" key="3">
    <source>
        <dbReference type="Google" id="ProtNLM"/>
    </source>
</evidence>
<dbReference type="Proteomes" id="UP000242367">
    <property type="component" value="Unassembled WGS sequence"/>
</dbReference>
<evidence type="ECO:0000313" key="2">
    <source>
        <dbReference type="Proteomes" id="UP000242367"/>
    </source>
</evidence>
<proteinExistence type="predicted"/>
<protein>
    <recommendedName>
        <fullName evidence="3">SPOR domain-containing protein</fullName>
    </recommendedName>
</protein>
<dbReference type="AlphaFoldDB" id="A0A2P4UGK9"/>
<accession>A0A2P4UGK9</accession>
<evidence type="ECO:0000313" key="1">
    <source>
        <dbReference type="EMBL" id="POM24202.1"/>
    </source>
</evidence>
<dbReference type="RefSeq" id="WP_103563354.1">
    <property type="nucleotide sequence ID" value="NZ_MTBP01000002.1"/>
</dbReference>
<keyword evidence="2" id="KW-1185">Reference proteome</keyword>
<comment type="caution">
    <text evidence="1">The sequence shown here is derived from an EMBL/GenBank/DDBJ whole genome shotgun (WGS) entry which is preliminary data.</text>
</comment>
<organism evidence="1 2">
    <name type="scientific">Actinomadura rubteroloni</name>
    <dbReference type="NCBI Taxonomy" id="1926885"/>
    <lineage>
        <taxon>Bacteria</taxon>
        <taxon>Bacillati</taxon>
        <taxon>Actinomycetota</taxon>
        <taxon>Actinomycetes</taxon>
        <taxon>Streptosporangiales</taxon>
        <taxon>Thermomonosporaceae</taxon>
        <taxon>Actinomadura</taxon>
    </lineage>
</organism>
<name>A0A2P4UGK9_9ACTN</name>
<sequence>MNDPSGAGDGDWWFCLRHMKVEHGPGCPDKDRMGPYATEAAAADALEQARRRNESWNAADED</sequence>
<reference evidence="1 2" key="1">
    <citation type="journal article" date="2017" name="Chemistry">
        <title>Isolation, Biosynthesis and Chemical Modifications of Rubterolones A-F: Rare Tropolone Alkaloids from Actinomadura sp. 5-2.</title>
        <authorList>
            <person name="Guo H."/>
            <person name="Benndorf R."/>
            <person name="Leichnitz D."/>
            <person name="Klassen J.L."/>
            <person name="Vollmers J."/>
            <person name="Gorls H."/>
            <person name="Steinacker M."/>
            <person name="Weigel C."/>
            <person name="Dahse H.M."/>
            <person name="Kaster A.K."/>
            <person name="de Beer Z.W."/>
            <person name="Poulsen M."/>
            <person name="Beemelmanns C."/>
        </authorList>
    </citation>
    <scope>NUCLEOTIDE SEQUENCE [LARGE SCALE GENOMIC DNA]</scope>
    <source>
        <strain evidence="1 2">5-2</strain>
    </source>
</reference>